<dbReference type="OrthoDB" id="10005492at2"/>
<proteinExistence type="predicted"/>
<comment type="caution">
    <text evidence="1">The sequence shown here is derived from an EMBL/GenBank/DDBJ whole genome shotgun (WGS) entry which is preliminary data.</text>
</comment>
<dbReference type="EMBL" id="QGGG01000025">
    <property type="protein sequence ID" value="PWJ73823.1"/>
    <property type="molecule type" value="Genomic_DNA"/>
</dbReference>
<evidence type="ECO:0000313" key="1">
    <source>
        <dbReference type="EMBL" id="PWJ73823.1"/>
    </source>
</evidence>
<dbReference type="AlphaFoldDB" id="A0A316BL65"/>
<keyword evidence="2" id="KW-1185">Reference proteome</keyword>
<dbReference type="Proteomes" id="UP000245396">
    <property type="component" value="Unassembled WGS sequence"/>
</dbReference>
<gene>
    <name evidence="1" type="ORF">C7441_1256</name>
</gene>
<evidence type="ECO:0000313" key="2">
    <source>
        <dbReference type="Proteomes" id="UP000245396"/>
    </source>
</evidence>
<accession>A0A316BL65</accession>
<name>A0A316BL65_PSESE</name>
<dbReference type="RefSeq" id="WP_109614789.1">
    <property type="nucleotide sequence ID" value="NZ_QGGG01000025.1"/>
</dbReference>
<reference evidence="1 2" key="1">
    <citation type="submission" date="2018-05" db="EMBL/GenBank/DDBJ databases">
        <title>Genomic Encyclopedia of Type Strains, Phase IV (KMG-IV): sequencing the most valuable type-strain genomes for metagenomic binning, comparative biology and taxonomic classification.</title>
        <authorList>
            <person name="Goeker M."/>
        </authorList>
    </citation>
    <scope>NUCLEOTIDE SEQUENCE [LARGE SCALE GENOMIC DNA]</scope>
    <source>
        <strain evidence="1 2">DSM 6986</strain>
    </source>
</reference>
<protein>
    <submittedName>
        <fullName evidence="1">Uncharacterized protein</fullName>
    </submittedName>
</protein>
<organism evidence="1 2">
    <name type="scientific">Pseudaminobacter salicylatoxidans</name>
    <dbReference type="NCBI Taxonomy" id="93369"/>
    <lineage>
        <taxon>Bacteria</taxon>
        <taxon>Pseudomonadati</taxon>
        <taxon>Pseudomonadota</taxon>
        <taxon>Alphaproteobacteria</taxon>
        <taxon>Hyphomicrobiales</taxon>
        <taxon>Phyllobacteriaceae</taxon>
        <taxon>Pseudaminobacter</taxon>
    </lineage>
</organism>
<sequence>MAEFKKADYEHCEFFVGRHKDEDGNPLIVVDGNPIGSVQAVIDLLSHYKPSIRCNCDVLSARIDVLESDSGATARALMSLEKQLPARVLEITRDAERRKL</sequence>